<evidence type="ECO:0000256" key="2">
    <source>
        <dbReference type="ARBA" id="ARBA00001936"/>
    </source>
</evidence>
<comment type="cofactor">
    <cofactor evidence="2">
        <name>Mn(2+)</name>
        <dbReference type="ChEBI" id="CHEBI:29035"/>
    </cofactor>
</comment>
<feature type="domain" description="HD/PDEase" evidence="8">
    <location>
        <begin position="33"/>
        <end position="217"/>
    </location>
</feature>
<keyword evidence="6" id="KW-0479">Metal-binding</keyword>
<dbReference type="GO" id="GO:0046872">
    <property type="term" value="F:metal ion binding"/>
    <property type="evidence" value="ECO:0007669"/>
    <property type="project" value="UniProtKB-KW"/>
</dbReference>
<gene>
    <name evidence="9" type="ORF">GR170_00965</name>
</gene>
<accession>A0A6L7FYQ6</accession>
<dbReference type="PANTHER" id="PTHR11845">
    <property type="entry name" value="5'-DEOXYNUCLEOTIDASE HDDC2"/>
    <property type="match status" value="1"/>
</dbReference>
<dbReference type="Pfam" id="PF13023">
    <property type="entry name" value="HD_3"/>
    <property type="match status" value="2"/>
</dbReference>
<keyword evidence="7" id="KW-0378">Hydrolase</keyword>
<dbReference type="GO" id="GO:0005737">
    <property type="term" value="C:cytoplasm"/>
    <property type="evidence" value="ECO:0007669"/>
    <property type="project" value="TreeGrafter"/>
</dbReference>
<proteinExistence type="predicted"/>
<evidence type="ECO:0000256" key="1">
    <source>
        <dbReference type="ARBA" id="ARBA00001638"/>
    </source>
</evidence>
<dbReference type="InterPro" id="IPR039356">
    <property type="entry name" value="YfbR/HDDC2"/>
</dbReference>
<evidence type="ECO:0000256" key="7">
    <source>
        <dbReference type="ARBA" id="ARBA00022801"/>
    </source>
</evidence>
<dbReference type="PANTHER" id="PTHR11845:SF13">
    <property type="entry name" value="5'-DEOXYNUCLEOTIDASE HDDC2"/>
    <property type="match status" value="1"/>
</dbReference>
<dbReference type="InterPro" id="IPR006674">
    <property type="entry name" value="HD_domain"/>
</dbReference>
<dbReference type="InterPro" id="IPR003607">
    <property type="entry name" value="HD/PDEase_dom"/>
</dbReference>
<dbReference type="GO" id="GO:0002953">
    <property type="term" value="F:5'-deoxynucleotidase activity"/>
    <property type="evidence" value="ECO:0007669"/>
    <property type="project" value="UniProtKB-EC"/>
</dbReference>
<dbReference type="Gene3D" id="1.10.3210.10">
    <property type="entry name" value="Hypothetical protein af1432"/>
    <property type="match status" value="2"/>
</dbReference>
<dbReference type="Proteomes" id="UP000477911">
    <property type="component" value="Unassembled WGS sequence"/>
</dbReference>
<sequence>MDSTRLDAQLAFLTEADKLKRVIRASTLTDQSRQENAAEHSWQAALAAMAWLPDLPDHRLDRILSMLLLHDLVEIDAGDQPFDEPHDAAALERAERAAAERLFGLLPADQGAAFHALWSEFEAKETPDARLAKSVDFGVPVLQTFAASPRRADHVEGTLSNLATGRARLLAETLPDLHAHLSAACADTDQPVAARARFVAEADRLKTVTRATTLTDGSRFENSAEHSWHLALYALTLGEHAPEGTRPSRVIRMLLLHDLVEIDAGDAPLYLQTPETQALMAEKEEAAAARLFGLLPDTEGAPHHALWQEFEAAETPDARFAKALDRFQPPMQNIASNGVSWRANNVTYEMIDTRVGRVIRRATPALWDHIAPKITTLLA</sequence>
<feature type="domain" description="HD/PDEase" evidence="8">
    <location>
        <begin position="219"/>
        <end position="339"/>
    </location>
</feature>
<protein>
    <recommendedName>
        <fullName evidence="5">5'-deoxynucleotidase</fullName>
        <ecNumber evidence="5">3.1.3.89</ecNumber>
    </recommendedName>
</protein>
<comment type="caution">
    <text evidence="9">The sequence shown here is derived from an EMBL/GenBank/DDBJ whole genome shotgun (WGS) entry which is preliminary data.</text>
</comment>
<dbReference type="EC" id="3.1.3.89" evidence="5"/>
<evidence type="ECO:0000259" key="8">
    <source>
        <dbReference type="SMART" id="SM00471"/>
    </source>
</evidence>
<comment type="cofactor">
    <cofactor evidence="3">
        <name>Co(2+)</name>
        <dbReference type="ChEBI" id="CHEBI:48828"/>
    </cofactor>
</comment>
<dbReference type="SMART" id="SM00471">
    <property type="entry name" value="HDc"/>
    <property type="match status" value="2"/>
</dbReference>
<comment type="subunit">
    <text evidence="4">Homodimer.</text>
</comment>
<reference evidence="9 10" key="1">
    <citation type="submission" date="2019-12" db="EMBL/GenBank/DDBJ databases">
        <authorList>
            <person name="Li M."/>
        </authorList>
    </citation>
    <scope>NUCLEOTIDE SEQUENCE [LARGE SCALE GENOMIC DNA]</scope>
    <source>
        <strain evidence="9 10">GBMRC 2024</strain>
    </source>
</reference>
<keyword evidence="10" id="KW-1185">Reference proteome</keyword>
<dbReference type="EMBL" id="WUMU01000001">
    <property type="protein sequence ID" value="MXN16388.1"/>
    <property type="molecule type" value="Genomic_DNA"/>
</dbReference>
<evidence type="ECO:0000256" key="6">
    <source>
        <dbReference type="ARBA" id="ARBA00022723"/>
    </source>
</evidence>
<organism evidence="9 10">
    <name type="scientific">Pseudooceanicola albus</name>
    <dbReference type="NCBI Taxonomy" id="2692189"/>
    <lineage>
        <taxon>Bacteria</taxon>
        <taxon>Pseudomonadati</taxon>
        <taxon>Pseudomonadota</taxon>
        <taxon>Alphaproteobacteria</taxon>
        <taxon>Rhodobacterales</taxon>
        <taxon>Paracoccaceae</taxon>
        <taxon>Pseudooceanicola</taxon>
    </lineage>
</organism>
<evidence type="ECO:0000256" key="3">
    <source>
        <dbReference type="ARBA" id="ARBA00001941"/>
    </source>
</evidence>
<name>A0A6L7FYQ6_9RHOB</name>
<dbReference type="AlphaFoldDB" id="A0A6L7FYQ6"/>
<dbReference type="RefSeq" id="WP_160890930.1">
    <property type="nucleotide sequence ID" value="NZ_WUMU01000001.1"/>
</dbReference>
<comment type="catalytic activity">
    <reaction evidence="1">
        <text>a 2'-deoxyribonucleoside 5'-phosphate + H2O = a 2'-deoxyribonucleoside + phosphate</text>
        <dbReference type="Rhea" id="RHEA:36167"/>
        <dbReference type="ChEBI" id="CHEBI:15377"/>
        <dbReference type="ChEBI" id="CHEBI:18274"/>
        <dbReference type="ChEBI" id="CHEBI:43474"/>
        <dbReference type="ChEBI" id="CHEBI:65317"/>
        <dbReference type="EC" id="3.1.3.89"/>
    </reaction>
</comment>
<dbReference type="SUPFAM" id="SSF109604">
    <property type="entry name" value="HD-domain/PDEase-like"/>
    <property type="match status" value="2"/>
</dbReference>
<evidence type="ECO:0000313" key="9">
    <source>
        <dbReference type="EMBL" id="MXN16388.1"/>
    </source>
</evidence>
<evidence type="ECO:0000313" key="10">
    <source>
        <dbReference type="Proteomes" id="UP000477911"/>
    </source>
</evidence>
<evidence type="ECO:0000256" key="5">
    <source>
        <dbReference type="ARBA" id="ARBA00012964"/>
    </source>
</evidence>
<evidence type="ECO:0000256" key="4">
    <source>
        <dbReference type="ARBA" id="ARBA00011738"/>
    </source>
</evidence>